<proteinExistence type="predicted"/>
<dbReference type="Proteomes" id="UP000008731">
    <property type="component" value="Segment"/>
</dbReference>
<accession>E5EPE5</accession>
<evidence type="ECO:0000313" key="2">
    <source>
        <dbReference type="Proteomes" id="UP000008731"/>
    </source>
</evidence>
<gene>
    <name evidence="1" type="ORF">Acj9p011</name>
</gene>
<reference evidence="1 2" key="1">
    <citation type="journal article" date="2010" name="Virol. J.">
        <title>Genomes of the T4-related bacteriophages as windows on microbial genome evolution.</title>
        <authorList>
            <person name="Petrov V.M."/>
            <person name="Ratnayaka S."/>
            <person name="Nolan J.M."/>
            <person name="Miller E.S."/>
            <person name="Karam J.D."/>
        </authorList>
    </citation>
    <scope>NUCLEOTIDE SEQUENCE [LARGE SCALE GENOMIC DNA]</scope>
</reference>
<dbReference type="RefSeq" id="YP_004010148.1">
    <property type="nucleotide sequence ID" value="NC_014663.1"/>
</dbReference>
<protein>
    <submittedName>
        <fullName evidence="1">Uncharacterized protein</fullName>
    </submittedName>
</protein>
<name>E5EPE5_9CAUD</name>
<dbReference type="KEGG" id="vg:9926445"/>
<dbReference type="EMBL" id="HM004124">
    <property type="protein sequence ID" value="ADG59911.1"/>
    <property type="molecule type" value="Genomic_DNA"/>
</dbReference>
<sequence>MKVVIEVVATNMETGHVAISQKEVELHPNMPRHLAIKYTKSIRAELNKSEMTNKVGPILITRSFTLFP</sequence>
<dbReference type="GeneID" id="9926445"/>
<organism evidence="1 2">
    <name type="scientific">Acinetobacter phage Acj9</name>
    <dbReference type="NCBI Taxonomy" id="760939"/>
    <lineage>
        <taxon>Viruses</taxon>
        <taxon>Duplodnaviria</taxon>
        <taxon>Heunggongvirae</taxon>
        <taxon>Uroviricota</taxon>
        <taxon>Caudoviricetes</taxon>
        <taxon>Pantevenvirales</taxon>
        <taxon>Straboviridae</taxon>
        <taxon>Twarogvirinae</taxon>
        <taxon>Acajnonavirus</taxon>
        <taxon>Acajnonavirus acj9</taxon>
    </lineage>
</organism>
<evidence type="ECO:0000313" key="1">
    <source>
        <dbReference type="EMBL" id="ADG59911.1"/>
    </source>
</evidence>
<keyword evidence="2" id="KW-1185">Reference proteome</keyword>
<dbReference type="OrthoDB" id="29203at10239"/>